<dbReference type="InterPro" id="IPR036259">
    <property type="entry name" value="MFS_trans_sf"/>
</dbReference>
<dbReference type="OrthoDB" id="2130629at2759"/>
<feature type="transmembrane region" description="Helical" evidence="6">
    <location>
        <begin position="216"/>
        <end position="239"/>
    </location>
</feature>
<dbReference type="PROSITE" id="PS50850">
    <property type="entry name" value="MFS"/>
    <property type="match status" value="1"/>
</dbReference>
<organism evidence="8 9">
    <name type="scientific">Gonapodya prolifera (strain JEL478)</name>
    <name type="common">Monoblepharis prolifera</name>
    <dbReference type="NCBI Taxonomy" id="1344416"/>
    <lineage>
        <taxon>Eukaryota</taxon>
        <taxon>Fungi</taxon>
        <taxon>Fungi incertae sedis</taxon>
        <taxon>Chytridiomycota</taxon>
        <taxon>Chytridiomycota incertae sedis</taxon>
        <taxon>Monoblepharidomycetes</taxon>
        <taxon>Monoblepharidales</taxon>
        <taxon>Gonapodyaceae</taxon>
        <taxon>Gonapodya</taxon>
    </lineage>
</organism>
<dbReference type="InterPro" id="IPR011701">
    <property type="entry name" value="MFS"/>
</dbReference>
<evidence type="ECO:0000259" key="7">
    <source>
        <dbReference type="PROSITE" id="PS50850"/>
    </source>
</evidence>
<keyword evidence="9" id="KW-1185">Reference proteome</keyword>
<feature type="transmembrane region" description="Helical" evidence="6">
    <location>
        <begin position="137"/>
        <end position="158"/>
    </location>
</feature>
<feature type="transmembrane region" description="Helical" evidence="6">
    <location>
        <begin position="76"/>
        <end position="93"/>
    </location>
</feature>
<dbReference type="PANTHER" id="PTHR42718:SF9">
    <property type="entry name" value="MAJOR FACILITATOR SUPERFAMILY MULTIDRUG TRANSPORTER MFSC"/>
    <property type="match status" value="1"/>
</dbReference>
<evidence type="ECO:0000256" key="4">
    <source>
        <dbReference type="ARBA" id="ARBA00022989"/>
    </source>
</evidence>
<evidence type="ECO:0000313" key="9">
    <source>
        <dbReference type="Proteomes" id="UP000070544"/>
    </source>
</evidence>
<feature type="transmembrane region" description="Helical" evidence="6">
    <location>
        <begin position="186"/>
        <end position="204"/>
    </location>
</feature>
<proteinExistence type="predicted"/>
<gene>
    <name evidence="8" type="ORF">M427DRAFT_31966</name>
</gene>
<sequence length="268" mass="27977">MAPSAQTTLVTASLCVTQVVVTYGNTCITAALPTIANELNISEANIQWPLIAFSIAFGGFLILFGRIADLFGRKRMTLVGLAWTFCWCLVASFSRNEIMLDIAMAMQGLGAAMSIPAAMGIISVIHTTEQSRNAAISFFGAMNPLGAVSGILIGAAFTEKFITGAPIMERAIAGAVFNTCVQLGEALTLSIAAAIVATTVAGYVDPSSPQALASGYNRVSFVNCALAGVTGLLACYMWARPSQAGDDKVSQNTDEVLVSQYSGGEHSK</sequence>
<dbReference type="InterPro" id="IPR020846">
    <property type="entry name" value="MFS_dom"/>
</dbReference>
<dbReference type="Pfam" id="PF07690">
    <property type="entry name" value="MFS_1"/>
    <property type="match status" value="1"/>
</dbReference>
<dbReference type="Gene3D" id="1.20.1720.10">
    <property type="entry name" value="Multidrug resistance protein D"/>
    <property type="match status" value="1"/>
</dbReference>
<evidence type="ECO:0000256" key="5">
    <source>
        <dbReference type="ARBA" id="ARBA00023136"/>
    </source>
</evidence>
<accession>A0A139AGX5</accession>
<feature type="transmembrane region" description="Helical" evidence="6">
    <location>
        <begin position="46"/>
        <end position="64"/>
    </location>
</feature>
<dbReference type="EMBL" id="KQ965758">
    <property type="protein sequence ID" value="KXS16056.1"/>
    <property type="molecule type" value="Genomic_DNA"/>
</dbReference>
<keyword evidence="2" id="KW-0813">Transport</keyword>
<dbReference type="GO" id="GO:0016020">
    <property type="term" value="C:membrane"/>
    <property type="evidence" value="ECO:0007669"/>
    <property type="project" value="UniProtKB-SubCell"/>
</dbReference>
<dbReference type="SUPFAM" id="SSF103473">
    <property type="entry name" value="MFS general substrate transporter"/>
    <property type="match status" value="1"/>
</dbReference>
<evidence type="ECO:0000256" key="6">
    <source>
        <dbReference type="SAM" id="Phobius"/>
    </source>
</evidence>
<dbReference type="GO" id="GO:0022857">
    <property type="term" value="F:transmembrane transporter activity"/>
    <property type="evidence" value="ECO:0007669"/>
    <property type="project" value="InterPro"/>
</dbReference>
<evidence type="ECO:0000313" key="8">
    <source>
        <dbReference type="EMBL" id="KXS16056.1"/>
    </source>
</evidence>
<evidence type="ECO:0000256" key="1">
    <source>
        <dbReference type="ARBA" id="ARBA00004141"/>
    </source>
</evidence>
<feature type="transmembrane region" description="Helical" evidence="6">
    <location>
        <begin position="105"/>
        <end position="125"/>
    </location>
</feature>
<keyword evidence="5 6" id="KW-0472">Membrane</keyword>
<dbReference type="AlphaFoldDB" id="A0A139AGX5"/>
<keyword evidence="4 6" id="KW-1133">Transmembrane helix</keyword>
<feature type="domain" description="Major facilitator superfamily (MFS) profile" evidence="7">
    <location>
        <begin position="10"/>
        <end position="268"/>
    </location>
</feature>
<dbReference type="Proteomes" id="UP000070544">
    <property type="component" value="Unassembled WGS sequence"/>
</dbReference>
<dbReference type="PANTHER" id="PTHR42718">
    <property type="entry name" value="MAJOR FACILITATOR SUPERFAMILY MULTIDRUG TRANSPORTER MFSC"/>
    <property type="match status" value="1"/>
</dbReference>
<comment type="subcellular location">
    <subcellularLocation>
        <location evidence="1">Membrane</location>
        <topology evidence="1">Multi-pass membrane protein</topology>
    </subcellularLocation>
</comment>
<reference evidence="8 9" key="1">
    <citation type="journal article" date="2015" name="Genome Biol. Evol.">
        <title>Phylogenomic analyses indicate that early fungi evolved digesting cell walls of algal ancestors of land plants.</title>
        <authorList>
            <person name="Chang Y."/>
            <person name="Wang S."/>
            <person name="Sekimoto S."/>
            <person name="Aerts A.L."/>
            <person name="Choi C."/>
            <person name="Clum A."/>
            <person name="LaButti K.M."/>
            <person name="Lindquist E.A."/>
            <person name="Yee Ngan C."/>
            <person name="Ohm R.A."/>
            <person name="Salamov A.A."/>
            <person name="Grigoriev I.V."/>
            <person name="Spatafora J.W."/>
            <person name="Berbee M.L."/>
        </authorList>
    </citation>
    <scope>NUCLEOTIDE SEQUENCE [LARGE SCALE GENOMIC DNA]</scope>
    <source>
        <strain evidence="8 9">JEL478</strain>
    </source>
</reference>
<keyword evidence="3 6" id="KW-0812">Transmembrane</keyword>
<evidence type="ECO:0000256" key="3">
    <source>
        <dbReference type="ARBA" id="ARBA00022692"/>
    </source>
</evidence>
<evidence type="ECO:0000256" key="2">
    <source>
        <dbReference type="ARBA" id="ARBA00022448"/>
    </source>
</evidence>
<protein>
    <submittedName>
        <fullName evidence="8">MFS general substrate transporter</fullName>
    </submittedName>
</protein>
<name>A0A139AGX5_GONPJ</name>